<keyword evidence="18" id="KW-1185">Reference proteome</keyword>
<dbReference type="Pfam" id="PF13445">
    <property type="entry name" value="zf-RING_UBOX"/>
    <property type="match status" value="1"/>
</dbReference>
<dbReference type="InterPro" id="IPR044066">
    <property type="entry name" value="TRIAD_supradom"/>
</dbReference>
<accession>A0A8S1SVF3</accession>
<keyword evidence="9" id="KW-0862">Zinc</keyword>
<dbReference type="PANTHER" id="PTHR18934">
    <property type="entry name" value="ATP-DEPENDENT RNA HELICASE"/>
    <property type="match status" value="1"/>
</dbReference>
<keyword evidence="3" id="KW-0677">Repeat</keyword>
<evidence type="ECO:0000256" key="2">
    <source>
        <dbReference type="ARBA" id="ARBA00022723"/>
    </source>
</evidence>
<organism evidence="17 18">
    <name type="scientific">Paramecium pentaurelia</name>
    <dbReference type="NCBI Taxonomy" id="43138"/>
    <lineage>
        <taxon>Eukaryota</taxon>
        <taxon>Sar</taxon>
        <taxon>Alveolata</taxon>
        <taxon>Ciliophora</taxon>
        <taxon>Intramacronucleata</taxon>
        <taxon>Oligohymenophorea</taxon>
        <taxon>Peniculida</taxon>
        <taxon>Parameciidae</taxon>
        <taxon>Paramecium</taxon>
    </lineage>
</organism>
<dbReference type="PROSITE" id="PS51194">
    <property type="entry name" value="HELICASE_CTER"/>
    <property type="match status" value="1"/>
</dbReference>
<dbReference type="GO" id="GO:0016740">
    <property type="term" value="F:transferase activity"/>
    <property type="evidence" value="ECO:0007669"/>
    <property type="project" value="UniProtKB-KW"/>
</dbReference>
<dbReference type="GO" id="GO:0016787">
    <property type="term" value="F:hydrolase activity"/>
    <property type="evidence" value="ECO:0007669"/>
    <property type="project" value="UniProtKB-KW"/>
</dbReference>
<dbReference type="Proteomes" id="UP000689195">
    <property type="component" value="Unassembled WGS sequence"/>
</dbReference>
<evidence type="ECO:0000256" key="10">
    <source>
        <dbReference type="ARBA" id="ARBA00022840"/>
    </source>
</evidence>
<dbReference type="PROSITE" id="PS51873">
    <property type="entry name" value="TRIAD"/>
    <property type="match status" value="1"/>
</dbReference>
<feature type="domain" description="Helicase ATP-binding" evidence="14">
    <location>
        <begin position="498"/>
        <end position="659"/>
    </location>
</feature>
<dbReference type="InterPro" id="IPR001841">
    <property type="entry name" value="Znf_RING"/>
</dbReference>
<dbReference type="GO" id="GO:0005524">
    <property type="term" value="F:ATP binding"/>
    <property type="evidence" value="ECO:0007669"/>
    <property type="project" value="UniProtKB-KW"/>
</dbReference>
<dbReference type="InterPro" id="IPR001650">
    <property type="entry name" value="Helicase_C-like"/>
</dbReference>
<evidence type="ECO:0000256" key="7">
    <source>
        <dbReference type="ARBA" id="ARBA00022801"/>
    </source>
</evidence>
<dbReference type="CDD" id="cd20335">
    <property type="entry name" value="BRcat_RBR"/>
    <property type="match status" value="1"/>
</dbReference>
<dbReference type="CDD" id="cd17917">
    <property type="entry name" value="DEXHc_RHA-like"/>
    <property type="match status" value="1"/>
</dbReference>
<dbReference type="Pfam" id="PF00270">
    <property type="entry name" value="DEAD"/>
    <property type="match status" value="1"/>
</dbReference>
<evidence type="ECO:0000259" key="16">
    <source>
        <dbReference type="PROSITE" id="PS51873"/>
    </source>
</evidence>
<evidence type="ECO:0000256" key="12">
    <source>
        <dbReference type="PROSITE-ProRule" id="PRU00175"/>
    </source>
</evidence>
<dbReference type="SMART" id="SM00847">
    <property type="entry name" value="HA2"/>
    <property type="match status" value="1"/>
</dbReference>
<evidence type="ECO:0000259" key="14">
    <source>
        <dbReference type="PROSITE" id="PS51192"/>
    </source>
</evidence>
<dbReference type="GO" id="GO:0008270">
    <property type="term" value="F:zinc ion binding"/>
    <property type="evidence" value="ECO:0007669"/>
    <property type="project" value="UniProtKB-KW"/>
</dbReference>
<dbReference type="Pfam" id="PF00271">
    <property type="entry name" value="Helicase_C"/>
    <property type="match status" value="1"/>
</dbReference>
<dbReference type="InterPro" id="IPR002867">
    <property type="entry name" value="IBR_dom"/>
</dbReference>
<keyword evidence="8" id="KW-0347">Helicase</keyword>
<evidence type="ECO:0008006" key="19">
    <source>
        <dbReference type="Google" id="ProtNLM"/>
    </source>
</evidence>
<keyword evidence="7" id="KW-0378">Hydrolase</keyword>
<comment type="similarity">
    <text evidence="11">Belongs to the DEAD box helicase family. DEAH subfamily. PRP16 sub-subfamily.</text>
</comment>
<dbReference type="GO" id="GO:0003723">
    <property type="term" value="F:RNA binding"/>
    <property type="evidence" value="ECO:0007669"/>
    <property type="project" value="TreeGrafter"/>
</dbReference>
<dbReference type="PROSITE" id="PS50089">
    <property type="entry name" value="ZF_RING_2"/>
    <property type="match status" value="1"/>
</dbReference>
<dbReference type="PANTHER" id="PTHR18934:SF91">
    <property type="entry name" value="PRE-MRNA-SPLICING FACTOR ATP-DEPENDENT RNA HELICASE PRP16"/>
    <property type="match status" value="1"/>
</dbReference>
<keyword evidence="10" id="KW-0067">ATP-binding</keyword>
<evidence type="ECO:0000256" key="8">
    <source>
        <dbReference type="ARBA" id="ARBA00022806"/>
    </source>
</evidence>
<dbReference type="SMART" id="SM00184">
    <property type="entry name" value="RING"/>
    <property type="match status" value="2"/>
</dbReference>
<feature type="domain" description="RING-type" evidence="16">
    <location>
        <begin position="1704"/>
        <end position="1913"/>
    </location>
</feature>
<evidence type="ECO:0000313" key="17">
    <source>
        <dbReference type="EMBL" id="CAD8145591.1"/>
    </source>
</evidence>
<keyword evidence="5 12" id="KW-0863">Zinc-finger</keyword>
<evidence type="ECO:0000256" key="3">
    <source>
        <dbReference type="ARBA" id="ARBA00022737"/>
    </source>
</evidence>
<feature type="domain" description="RING-type" evidence="13">
    <location>
        <begin position="1708"/>
        <end position="1748"/>
    </location>
</feature>
<evidence type="ECO:0000256" key="4">
    <source>
        <dbReference type="ARBA" id="ARBA00022741"/>
    </source>
</evidence>
<evidence type="ECO:0000259" key="13">
    <source>
        <dbReference type="PROSITE" id="PS50089"/>
    </source>
</evidence>
<keyword evidence="6" id="KW-0833">Ubl conjugation pathway</keyword>
<evidence type="ECO:0000259" key="15">
    <source>
        <dbReference type="PROSITE" id="PS51194"/>
    </source>
</evidence>
<keyword evidence="2" id="KW-0479">Metal-binding</keyword>
<dbReference type="OrthoDB" id="299620at2759"/>
<dbReference type="Pfam" id="PF01485">
    <property type="entry name" value="IBR"/>
    <property type="match status" value="1"/>
</dbReference>
<dbReference type="SMART" id="SM00487">
    <property type="entry name" value="DEXDc"/>
    <property type="match status" value="1"/>
</dbReference>
<sequence>MDSKTNYNQYQLRDVEMVYEKATRMIQSLKEKHKLITRIRLIDSDKAIFQELAKGMPQMIDLLKRGGDVHLFFQKNLPYFEVRLNLELHTVEPAKMKDFLLKKQLRELGLKNIQYKSKECREHNIDDDFTNLDDDFKKDECAESLKERFDSFKVQDEQTIIEILKKYLKKNLIETYNRELIDIRFYINQDFEIIIEYKINDSQLNLLKKIKRRKWSEIKDAVAHLYNYQQFQEITLSMIEQMFYVDEIEFQELRYCISQIVQDCKSSYNQNIKYPLSIYKSSYWDIIGILPRSFNTHKRFGDCKIMIIQNQSRLFFLNHQKIIQSELIQNDLYLYETYTQLIADSIQRLEMIKKDVGQNNTQNLIKLIKNKIELIEKLEIIPEIEDEIRELQIQEKYIQDQQINDTDQEFTQFHQMSEEIYEQEQAKLIKDKIEQTIQIYQEYQRVLNKIKNNVINFQGYKTTQQNKIFLTKQYKRVLQEKQRVFQRLPIYFKKRELIDNIQSSQVILLIGATGSGKSTQLVQYVYEEIELKRKIICVEPRMIAARSLAKRVAEEMYTKVGRCVAYLNEFDQLEDDNQIVFTQDRIILNILQKDPLLNDYEIVIIDEAHERNMNTDILLGLLKDILNKRKDLKLIIMSATMDEQLFSNYFQCKTYKVEGKLFDVKIKYSNSYQDNYLEQIHQLIYTKVISKVMYHTYKQRHVLVFLAGVDEINRLLNLFQSQYDMKEFLFLGLHGQMTSDEQFNVFQETKKIKIIFTTRVAETSLTINDVSVVIDIGVDRFTEYDQRRGMQITKINWISQAQANQRAGRAGRTRSGKCYRLYSETEFQTQMQEHKKPEIQRCCLDLVVLRIQSFNKDPFEFEFIQSPDCQAMKNSQEYLIDIKALDEQGKITILGKFMSQIQTEPRMSRILIEAFYRNVFRETLSIICVMLNNQSLYLKNTDISNKIEALHEMGDFFTYSKIYWEFVALTNSNYQNFQIKSICLEKGYHYKTLKNCEKAFDEMEKAFSYFSRQLQDNQEIKNQMLWNSDSTREESVMTCFLTAFYPDLCVYNGSPYIGYTFVKSKRNVRIYGTCTLSLLNHFPKYIICSDLYSSNYFDFCRVAQEVKLEKLKEILKPDQIEAIENFVPNKYHYQSLKNISSSLLNHLLHTFSKHSYEEKEKRFQHYCNIDTENGLFEMWSLTPVDLESYQKDYYEKMKHYLYFRLYGQGMLVYFRHGAQIHDTLQCTASELVIVQFTTSPFNIEEIKQILEESNLQYQNLFQISANQFGYSGQIFTNSQESANQITQVLNQMAKQRLDQYEGRQWQDRQKLFTIKPKEIRNRVIRSSVELIFYGCYNKGYGFLLFHDEQEAEQFMEETFSIIQFKGIRQDLKLVNQDQKSKIKISNVPDNANEYELLRYLQDLAQHQNCPKPYQINLVAKDQVEPKDWSDEINRLFEKYTGEKPLHLDIRPDKYNYRILVRVMTQTNPLKLEEMRKEINFTNNIIGCSSVTMKIEYKIIKLISKNILDQNKEKIDNIKKELSNKYSEDLLRIFSSGENMIIIGKNPNLVRKASLMLHGVLTGYNIQINLKTHIFKQLLMDEQFYEDLLSLQEGHRFKYNIRLLQWGKIRVYMDQESLIEIQNAIKQLITQQVSSSLIVNVSNYSFKPLLTTKENIMFILQEKYKVNIDFVLFKKQVIIYGNNQQAQKCKEELLRSLQKSLENQIQNECEICYGEMTDKYILALCNHSFCKSCLYETIKAYNISPYKCPQQQCGNTISLYDLQQLLCEIEFSKLLDQSFKRYKDQHADEYIGCITPDCEEFFKKLPQNKEQFYYCQSCLQSFCLLCKRNAHPKISCEEAKKLYIEGKDLDESELLKLNIKKCPKCQTGVQKNEGCNHMTCQNCKNHFCWICLHQADHEKYIYDHLSKQHGGING</sequence>
<keyword evidence="1" id="KW-0808">Transferase</keyword>
<dbReference type="InterPro" id="IPR014001">
    <property type="entry name" value="Helicase_ATP-bd"/>
</dbReference>
<protein>
    <recommendedName>
        <fullName evidence="19">ATP-dependent RNA helicase</fullName>
    </recommendedName>
</protein>
<dbReference type="EMBL" id="CAJJDO010000014">
    <property type="protein sequence ID" value="CAD8145591.1"/>
    <property type="molecule type" value="Genomic_DNA"/>
</dbReference>
<dbReference type="CDD" id="cd18791">
    <property type="entry name" value="SF2_C_RHA"/>
    <property type="match status" value="1"/>
</dbReference>
<reference evidence="17" key="1">
    <citation type="submission" date="2021-01" db="EMBL/GenBank/DDBJ databases">
        <authorList>
            <consortium name="Genoscope - CEA"/>
            <person name="William W."/>
        </authorList>
    </citation>
    <scope>NUCLEOTIDE SEQUENCE</scope>
</reference>
<evidence type="ECO:0000256" key="5">
    <source>
        <dbReference type="ARBA" id="ARBA00022771"/>
    </source>
</evidence>
<dbReference type="InterPro" id="IPR017907">
    <property type="entry name" value="Znf_RING_CS"/>
</dbReference>
<dbReference type="InterPro" id="IPR007502">
    <property type="entry name" value="Helicase-assoc_dom"/>
</dbReference>
<proteinExistence type="inferred from homology"/>
<dbReference type="PROSITE" id="PS00518">
    <property type="entry name" value="ZF_RING_1"/>
    <property type="match status" value="1"/>
</dbReference>
<comment type="caution">
    <text evidence="17">The sequence shown here is derived from an EMBL/GenBank/DDBJ whole genome shotgun (WGS) entry which is preliminary data.</text>
</comment>
<evidence type="ECO:0000313" key="18">
    <source>
        <dbReference type="Proteomes" id="UP000689195"/>
    </source>
</evidence>
<evidence type="ECO:0000256" key="11">
    <source>
        <dbReference type="ARBA" id="ARBA00038040"/>
    </source>
</evidence>
<dbReference type="Pfam" id="PF22191">
    <property type="entry name" value="IBR_1"/>
    <property type="match status" value="1"/>
</dbReference>
<dbReference type="SMART" id="SM00490">
    <property type="entry name" value="HELICc"/>
    <property type="match status" value="1"/>
</dbReference>
<evidence type="ECO:0000256" key="1">
    <source>
        <dbReference type="ARBA" id="ARBA00022679"/>
    </source>
</evidence>
<name>A0A8S1SVF3_9CILI</name>
<feature type="domain" description="Helicase C-terminal" evidence="15">
    <location>
        <begin position="676"/>
        <end position="855"/>
    </location>
</feature>
<dbReference type="GO" id="GO:0004386">
    <property type="term" value="F:helicase activity"/>
    <property type="evidence" value="ECO:0007669"/>
    <property type="project" value="UniProtKB-KW"/>
</dbReference>
<dbReference type="CDD" id="cd22585">
    <property type="entry name" value="Rcat_RBR_DEAH12-like"/>
    <property type="match status" value="1"/>
</dbReference>
<dbReference type="InterPro" id="IPR027370">
    <property type="entry name" value="Znf-RING_euk"/>
</dbReference>
<dbReference type="PROSITE" id="PS51192">
    <property type="entry name" value="HELICASE_ATP_BIND_1"/>
    <property type="match status" value="1"/>
</dbReference>
<gene>
    <name evidence="17" type="ORF">PPENT_87.1.T0140321</name>
</gene>
<dbReference type="SMART" id="SM00647">
    <property type="entry name" value="IBR"/>
    <property type="match status" value="2"/>
</dbReference>
<evidence type="ECO:0000256" key="9">
    <source>
        <dbReference type="ARBA" id="ARBA00022833"/>
    </source>
</evidence>
<dbReference type="InterPro" id="IPR011545">
    <property type="entry name" value="DEAD/DEAH_box_helicase_dom"/>
</dbReference>
<keyword evidence="4" id="KW-0547">Nucleotide-binding</keyword>
<evidence type="ECO:0000256" key="6">
    <source>
        <dbReference type="ARBA" id="ARBA00022786"/>
    </source>
</evidence>